<evidence type="ECO:0000313" key="2">
    <source>
        <dbReference type="EMBL" id="RKH74171.1"/>
    </source>
</evidence>
<accession>A0A3A8R262</accession>
<proteinExistence type="predicted"/>
<comment type="caution">
    <text evidence="2">The sequence shown here is derived from an EMBL/GenBank/DDBJ whole genome shotgun (WGS) entry which is preliminary data.</text>
</comment>
<feature type="region of interest" description="Disordered" evidence="1">
    <location>
        <begin position="1"/>
        <end position="21"/>
    </location>
</feature>
<protein>
    <submittedName>
        <fullName evidence="2">Uncharacterized protein</fullName>
    </submittedName>
</protein>
<gene>
    <name evidence="2" type="ORF">D7W81_02450</name>
</gene>
<dbReference type="AlphaFoldDB" id="A0A3A8R262"/>
<name>A0A3A8R262_9BACT</name>
<dbReference type="Proteomes" id="UP000267003">
    <property type="component" value="Unassembled WGS sequence"/>
</dbReference>
<sequence>MRPGASTPQRSAGPPRKGMASTEGRVVGKALTEPNLAAGFTGCGSSIVVASLWPEVGLPSSSAFRLNAGMSVHRKALLPLATCAALPWKHGLRVSLLLVLTLLGMQVACSRRSESTPPEEVASNAAAPVVAAAPAPDSGMPVKASTEPYADVWCDGLSPERCGDFADSCIRLTYCDGQRFCASRHNRPSDRVCGSEGTRGLAEPCCEGLVARCGALPSEGTCEPQAKSTDVPMCLRCGDGVCDAREQRCNCPEDCEVTRSRPRIRYQGARPEGPSGNTSDVPASIKRPGQCLEVLGAADSVRLCLWRWAHDVLGRTDVKELRQAASIAPFTAFDLDLLGCLYEPAGRGRQSPRKQCLETLMLRTKDARLQKLLSP</sequence>
<evidence type="ECO:0000313" key="3">
    <source>
        <dbReference type="Proteomes" id="UP000267003"/>
    </source>
</evidence>
<keyword evidence="3" id="KW-1185">Reference proteome</keyword>
<organism evidence="2 3">
    <name type="scientific">Corallococcus aberystwythensis</name>
    <dbReference type="NCBI Taxonomy" id="2316722"/>
    <lineage>
        <taxon>Bacteria</taxon>
        <taxon>Pseudomonadati</taxon>
        <taxon>Myxococcota</taxon>
        <taxon>Myxococcia</taxon>
        <taxon>Myxococcales</taxon>
        <taxon>Cystobacterineae</taxon>
        <taxon>Myxococcaceae</taxon>
        <taxon>Corallococcus</taxon>
    </lineage>
</organism>
<reference evidence="3" key="1">
    <citation type="submission" date="2018-09" db="EMBL/GenBank/DDBJ databases">
        <authorList>
            <person name="Livingstone P.G."/>
            <person name="Whitworth D.E."/>
        </authorList>
    </citation>
    <scope>NUCLEOTIDE SEQUENCE [LARGE SCALE GENOMIC DNA]</scope>
    <source>
        <strain evidence="3">AB050A</strain>
    </source>
</reference>
<evidence type="ECO:0000256" key="1">
    <source>
        <dbReference type="SAM" id="MobiDB-lite"/>
    </source>
</evidence>
<dbReference type="EMBL" id="RAWK01000009">
    <property type="protein sequence ID" value="RKH74171.1"/>
    <property type="molecule type" value="Genomic_DNA"/>
</dbReference>
<feature type="compositionally biased region" description="Polar residues" evidence="1">
    <location>
        <begin position="1"/>
        <end position="10"/>
    </location>
</feature>